<reference evidence="3 4" key="1">
    <citation type="journal article" date="2016" name="J. Biotechnol.">
        <title>First complete genome sequence of a species in the genus Microterricola, an extremophilic cold active enzyme producing bacterial strain ERGS5:02 isolated from Sikkim Himalaya.</title>
        <authorList>
            <person name="Himanshu"/>
            <person name="Swarnkar M.K."/>
            <person name="Singh D."/>
            <person name="Kumar R."/>
        </authorList>
    </citation>
    <scope>NUCLEOTIDE SEQUENCE [LARGE SCALE GENOMIC DNA]</scope>
    <source>
        <strain evidence="3 4">ERGS5:02</strain>
    </source>
</reference>
<protein>
    <recommendedName>
        <fullName evidence="5">DUF262 domain-containing protein</fullName>
    </recommendedName>
</protein>
<gene>
    <name evidence="3" type="ORF">AWU67_10315</name>
</gene>
<dbReference type="Pfam" id="PF07510">
    <property type="entry name" value="GmrSD_C"/>
    <property type="match status" value="1"/>
</dbReference>
<dbReference type="Proteomes" id="UP000058305">
    <property type="component" value="Chromosome"/>
</dbReference>
<evidence type="ECO:0000313" key="4">
    <source>
        <dbReference type="Proteomes" id="UP000058305"/>
    </source>
</evidence>
<dbReference type="AlphaFoldDB" id="A0A0Y0P889"/>
<dbReference type="EMBL" id="CP014145">
    <property type="protein sequence ID" value="AMB60474.1"/>
    <property type="molecule type" value="Genomic_DNA"/>
</dbReference>
<dbReference type="Pfam" id="PF03235">
    <property type="entry name" value="GmrSD_N"/>
    <property type="match status" value="1"/>
</dbReference>
<dbReference type="RefSeq" id="WP_067232569.1">
    <property type="nucleotide sequence ID" value="NZ_CP014145.1"/>
</dbReference>
<feature type="domain" description="GmrSD restriction endonucleases N-terminal" evidence="1">
    <location>
        <begin position="13"/>
        <end position="242"/>
    </location>
</feature>
<reference evidence="4" key="2">
    <citation type="submission" date="2016-01" db="EMBL/GenBank/DDBJ databases">
        <title>First complete genome sequence of a species in the genus Microterricola, an extremophilic cold active enzyme producing strain ERGS5:02 isolated from Sikkim Himalaya.</title>
        <authorList>
            <person name="Kumar R."/>
            <person name="Singh D."/>
            <person name="Swarnkar M.K."/>
        </authorList>
    </citation>
    <scope>NUCLEOTIDE SEQUENCE [LARGE SCALE GENOMIC DNA]</scope>
    <source>
        <strain evidence="4">ERGS5:02</strain>
    </source>
</reference>
<dbReference type="OrthoDB" id="9798761at2"/>
<dbReference type="PANTHER" id="PTHR35149:SF1">
    <property type="entry name" value="DUF5655 DOMAIN-CONTAINING PROTEIN"/>
    <property type="match status" value="1"/>
</dbReference>
<dbReference type="InterPro" id="IPR004919">
    <property type="entry name" value="GmrSD_N"/>
</dbReference>
<sequence>MIKSVLNYPVYSLLSPENTVVYTVPRYQREYSWAKPQWDELFDDLVEADPQSGHFLGTIICVDRTVDSAKEIVVELIDGQQRMTTLSILLAAVYALLAKEEGELDEDDKVDLSNLRRQLALRGRGGSKAAARLRPQRQNSNYEDYLNVLVDAGVQVEAPSVSNLGNRRIMRAYRHFQARLENHIVEREESRVSTLLGILENVKNAVLVKLEVGNYADAYVLFESLNNRGLPLTPIDLIKNNLLSSSEIDGDDKVEGAFDRWKELLEDLGDDYSNQERFFRQYYNAYKSQWPVIPGVAIATKSNLIKVYGELLDHDLDRLLTQLTRAGRSYRRILGRMDVGASTTAFDAALADLARAQGSPAYLLLMYLENEREAFRLDDSQMALVTQTLTRFFVRRNLTGHPQTNILTRLFMELVGSINRREPDADIVELVAVALRAVAASDELMLNALRGPIYDLNADTARFILIALAKESETKEIWADLWVRENKKYVWSIEHVFPQGENIPDAWVAEMGGNLDEAKRIQERMVHSLGNLTITGYNSTLSNKSFAEKRDRKDQRGNYIGYKNGLNLNAGLAVAEHFNQNDIAARTDELAARAMKLFDL</sequence>
<keyword evidence="4" id="KW-1185">Reference proteome</keyword>
<evidence type="ECO:0008006" key="5">
    <source>
        <dbReference type="Google" id="ProtNLM"/>
    </source>
</evidence>
<dbReference type="InterPro" id="IPR011089">
    <property type="entry name" value="GmrSD_C"/>
</dbReference>
<evidence type="ECO:0000313" key="3">
    <source>
        <dbReference type="EMBL" id="AMB60474.1"/>
    </source>
</evidence>
<accession>A0A0Y0P889</accession>
<organism evidence="3 4">
    <name type="scientific">Microterricola viridarii</name>
    <dbReference type="NCBI Taxonomy" id="412690"/>
    <lineage>
        <taxon>Bacteria</taxon>
        <taxon>Bacillati</taxon>
        <taxon>Actinomycetota</taxon>
        <taxon>Actinomycetes</taxon>
        <taxon>Micrococcales</taxon>
        <taxon>Microbacteriaceae</taxon>
        <taxon>Microterricola</taxon>
    </lineage>
</organism>
<feature type="domain" description="GmrSD restriction endonucleases C-terminal" evidence="2">
    <location>
        <begin position="458"/>
        <end position="592"/>
    </location>
</feature>
<proteinExistence type="predicted"/>
<dbReference type="PANTHER" id="PTHR35149">
    <property type="entry name" value="SLL5132 PROTEIN"/>
    <property type="match status" value="1"/>
</dbReference>
<evidence type="ECO:0000259" key="1">
    <source>
        <dbReference type="Pfam" id="PF03235"/>
    </source>
</evidence>
<dbReference type="KEGG" id="mvd:AWU67_10315"/>
<name>A0A0Y0P889_9MICO</name>
<evidence type="ECO:0000259" key="2">
    <source>
        <dbReference type="Pfam" id="PF07510"/>
    </source>
</evidence>